<evidence type="ECO:0000313" key="1">
    <source>
        <dbReference type="EnsemblMetazoa" id="Aqu2.1.38840_001"/>
    </source>
</evidence>
<dbReference type="AlphaFoldDB" id="A0A1X7VEW1"/>
<proteinExistence type="predicted"/>
<dbReference type="EnsemblMetazoa" id="Aqu2.1.38840_001">
    <property type="protein sequence ID" value="Aqu2.1.38840_001"/>
    <property type="gene ID" value="Aqu2.1.38840"/>
</dbReference>
<reference evidence="1" key="1">
    <citation type="submission" date="2017-05" db="UniProtKB">
        <authorList>
            <consortium name="EnsemblMetazoa"/>
        </authorList>
    </citation>
    <scope>IDENTIFICATION</scope>
</reference>
<protein>
    <submittedName>
        <fullName evidence="1">Uncharacterized protein</fullName>
    </submittedName>
</protein>
<organism evidence="1">
    <name type="scientific">Amphimedon queenslandica</name>
    <name type="common">Sponge</name>
    <dbReference type="NCBI Taxonomy" id="400682"/>
    <lineage>
        <taxon>Eukaryota</taxon>
        <taxon>Metazoa</taxon>
        <taxon>Porifera</taxon>
        <taxon>Demospongiae</taxon>
        <taxon>Heteroscleromorpha</taxon>
        <taxon>Haplosclerida</taxon>
        <taxon>Niphatidae</taxon>
        <taxon>Amphimedon</taxon>
    </lineage>
</organism>
<accession>A0A1X7VEW1</accession>
<sequence>MIELHEIKRQRGDSLFTKLFCRVHTNSCTDEDINVLQNRIINPNSRYYPTHALHVYRLNKDLDHQNKCMLNNLASE</sequence>
<dbReference type="InParanoid" id="A0A1X7VEW1"/>
<name>A0A1X7VEW1_AMPQE</name>